<evidence type="ECO:0000256" key="6">
    <source>
        <dbReference type="ARBA" id="ARBA00022807"/>
    </source>
</evidence>
<evidence type="ECO:0000256" key="3">
    <source>
        <dbReference type="ARBA" id="ARBA00022729"/>
    </source>
</evidence>
<dbReference type="PANTHER" id="PTHR47360:SF1">
    <property type="entry name" value="ENDOPEPTIDASE NLPC-RELATED"/>
    <property type="match status" value="1"/>
</dbReference>
<keyword evidence="11" id="KW-1185">Reference proteome</keyword>
<keyword evidence="7" id="KW-0175">Coiled coil</keyword>
<dbReference type="PROSITE" id="PS51935">
    <property type="entry name" value="NLPC_P60"/>
    <property type="match status" value="1"/>
</dbReference>
<reference evidence="10 11" key="1">
    <citation type="journal article" date="2012" name="J. Bacteriol.">
        <title>Complete Genome Sequence of Flavobacterium indicum GPSTA100-9T, Isolated from Warm Spring Water.</title>
        <authorList>
            <person name="Barbier P."/>
            <person name="Houel A."/>
            <person name="Loux V."/>
            <person name="Poulain J."/>
            <person name="Bernardet J.F."/>
            <person name="Touchon M."/>
            <person name="Duchaud E."/>
        </authorList>
    </citation>
    <scope>NUCLEOTIDE SEQUENCE [LARGE SCALE GENOMIC DNA]</scope>
    <source>
        <strain evidence="11">DSM 17447 / CIP 109464 / GPTSA100-9</strain>
    </source>
</reference>
<comment type="similarity">
    <text evidence="1">Belongs to the peptidase C40 family.</text>
</comment>
<dbReference type="EMBL" id="HE774682">
    <property type="protein sequence ID" value="CCG53977.1"/>
    <property type="molecule type" value="Genomic_DNA"/>
</dbReference>
<accession>H8XVL3</accession>
<feature type="domain" description="LysM" evidence="8">
    <location>
        <begin position="142"/>
        <end position="186"/>
    </location>
</feature>
<keyword evidence="4" id="KW-0677">Repeat</keyword>
<evidence type="ECO:0000259" key="9">
    <source>
        <dbReference type="PROSITE" id="PS51935"/>
    </source>
</evidence>
<evidence type="ECO:0000256" key="7">
    <source>
        <dbReference type="SAM" id="Coils"/>
    </source>
</evidence>
<protein>
    <submittedName>
        <fullName evidence="10">Uncharacterized protein</fullName>
    </submittedName>
</protein>
<dbReference type="GO" id="GO:0008234">
    <property type="term" value="F:cysteine-type peptidase activity"/>
    <property type="evidence" value="ECO:0007669"/>
    <property type="project" value="UniProtKB-KW"/>
</dbReference>
<name>H8XVL3_FLAIG</name>
<proteinExistence type="inferred from homology"/>
<dbReference type="Pfam" id="PF00877">
    <property type="entry name" value="NLPC_P60"/>
    <property type="match status" value="1"/>
</dbReference>
<evidence type="ECO:0000256" key="2">
    <source>
        <dbReference type="ARBA" id="ARBA00022670"/>
    </source>
</evidence>
<evidence type="ECO:0000313" key="11">
    <source>
        <dbReference type="Proteomes" id="UP000007599"/>
    </source>
</evidence>
<evidence type="ECO:0000259" key="8">
    <source>
        <dbReference type="PROSITE" id="PS51782"/>
    </source>
</evidence>
<dbReference type="InterPro" id="IPR052062">
    <property type="entry name" value="Murein_DD/LD_carboxypeptidase"/>
</dbReference>
<feature type="coiled-coil region" evidence="7">
    <location>
        <begin position="200"/>
        <end position="234"/>
    </location>
</feature>
<dbReference type="Pfam" id="PF01476">
    <property type="entry name" value="LysM"/>
    <property type="match status" value="4"/>
</dbReference>
<dbReference type="STRING" id="1094466.KQS_10240"/>
<feature type="domain" description="NlpC/P60" evidence="9">
    <location>
        <begin position="309"/>
        <end position="434"/>
    </location>
</feature>
<evidence type="ECO:0000313" key="10">
    <source>
        <dbReference type="EMBL" id="CCG53977.1"/>
    </source>
</evidence>
<dbReference type="eggNOG" id="COG1388">
    <property type="taxonomic scope" value="Bacteria"/>
</dbReference>
<keyword evidence="6" id="KW-0788">Thiol protease</keyword>
<evidence type="ECO:0000256" key="4">
    <source>
        <dbReference type="ARBA" id="ARBA00022737"/>
    </source>
</evidence>
<evidence type="ECO:0000256" key="5">
    <source>
        <dbReference type="ARBA" id="ARBA00022801"/>
    </source>
</evidence>
<evidence type="ECO:0000256" key="1">
    <source>
        <dbReference type="ARBA" id="ARBA00007074"/>
    </source>
</evidence>
<dbReference type="InterPro" id="IPR036779">
    <property type="entry name" value="LysM_dom_sf"/>
</dbReference>
<dbReference type="HOGENOM" id="CLU_625217_0_0_10"/>
<dbReference type="InterPro" id="IPR000064">
    <property type="entry name" value="NLP_P60_dom"/>
</dbReference>
<dbReference type="CDD" id="cd00118">
    <property type="entry name" value="LysM"/>
    <property type="match status" value="4"/>
</dbReference>
<dbReference type="eggNOG" id="COG0791">
    <property type="taxonomic scope" value="Bacteria"/>
</dbReference>
<keyword evidence="2" id="KW-0645">Protease</keyword>
<dbReference type="SUPFAM" id="SSF54106">
    <property type="entry name" value="LysM domain"/>
    <property type="match status" value="4"/>
</dbReference>
<gene>
    <name evidence="10" type="ordered locus">KQS_10240</name>
</gene>
<dbReference type="Gene3D" id="3.90.1720.10">
    <property type="entry name" value="endopeptidase domain like (from Nostoc punctiforme)"/>
    <property type="match status" value="1"/>
</dbReference>
<dbReference type="PROSITE" id="PS51782">
    <property type="entry name" value="LYSM"/>
    <property type="match status" value="3"/>
</dbReference>
<dbReference type="PATRIC" id="fig|1094466.5.peg.2011"/>
<dbReference type="InterPro" id="IPR038765">
    <property type="entry name" value="Papain-like_cys_pep_sf"/>
</dbReference>
<dbReference type="AlphaFoldDB" id="H8XVL3"/>
<feature type="domain" description="LysM" evidence="8">
    <location>
        <begin position="11"/>
        <end position="61"/>
    </location>
</feature>
<keyword evidence="3" id="KW-0732">Signal</keyword>
<sequence length="435" mass="49410">MSIFVFSQQKIKHKVVKGESVYSIAKKYNVTEKEILDLNPKAKGVLALDTELILPKYSKKKDEPKKVIPKGTTYKVQNGESFYTISRKFNVGYETLTDLNPEIKPENLQIGEVIRLPKGVKVPKEEKTKEVTRKSKTNTKNQKHIVGSGESFYVIAKKYNVSVEELRQANPQIVNDKLDVKDVVFIPSSEAVIVKGKNIKEEKKKIIEEEKTTLELTQKEKEEIKEEIDSLTENHRVEPRETKFGIAKKYGLTVAELDALNPNVKELKAGQVLVLRKNLVAKEDKPKTIQEYEEENTPTYVPPMDADAITKAEFLISKASECIGVRYRSGGSDRRGFDCSGFVSYTFKYLEMNLPRSSWEMANVGIKIDRSQAQKGDLIFFKTVRSGISHVGMITEVTENDIKFIHSSTNNGVIVSSVNEAYYSRRFVQINRILN</sequence>
<keyword evidence="5" id="KW-0378">Hydrolase</keyword>
<organism evidence="10 11">
    <name type="scientific">Flavobacterium indicum (strain DSM 17447 / CIP 109464 / GPTSA100-9)</name>
    <dbReference type="NCBI Taxonomy" id="1094466"/>
    <lineage>
        <taxon>Bacteria</taxon>
        <taxon>Pseudomonadati</taxon>
        <taxon>Bacteroidota</taxon>
        <taxon>Flavobacteriia</taxon>
        <taxon>Flavobacteriales</taxon>
        <taxon>Flavobacteriaceae</taxon>
        <taxon>Flavobacterium</taxon>
    </lineage>
</organism>
<dbReference type="PANTHER" id="PTHR47360">
    <property type="entry name" value="MUREIN DD-ENDOPEPTIDASE MEPS/MUREIN LD-CARBOXYPEPTIDASE"/>
    <property type="match status" value="1"/>
</dbReference>
<reference evidence="11" key="2">
    <citation type="submission" date="2012-03" db="EMBL/GenBank/DDBJ databases">
        <title>Complete genome sequence of Flavobacterium indicum GPTSA100-9T, isolated from warm spring water.</title>
        <authorList>
            <person name="Barbier P."/>
            <person name="Houel A."/>
            <person name="Loux V."/>
            <person name="Poulain J."/>
            <person name="Bernardet J.-F."/>
            <person name="Touchon M."/>
            <person name="Duchaud E."/>
        </authorList>
    </citation>
    <scope>NUCLEOTIDE SEQUENCE [LARGE SCALE GENOMIC DNA]</scope>
    <source>
        <strain evidence="11">DSM 17447 / CIP 109464 / GPTSA100-9</strain>
    </source>
</reference>
<feature type="domain" description="LysM" evidence="8">
    <location>
        <begin position="72"/>
        <end position="116"/>
    </location>
</feature>
<dbReference type="SUPFAM" id="SSF54001">
    <property type="entry name" value="Cysteine proteinases"/>
    <property type="match status" value="1"/>
</dbReference>
<dbReference type="KEGG" id="fin:KQS_10240"/>
<dbReference type="GO" id="GO:0006508">
    <property type="term" value="P:proteolysis"/>
    <property type="evidence" value="ECO:0007669"/>
    <property type="project" value="UniProtKB-KW"/>
</dbReference>
<dbReference type="SMART" id="SM00257">
    <property type="entry name" value="LysM"/>
    <property type="match status" value="4"/>
</dbReference>
<dbReference type="Proteomes" id="UP000007599">
    <property type="component" value="Chromosome I"/>
</dbReference>
<dbReference type="InterPro" id="IPR018392">
    <property type="entry name" value="LysM"/>
</dbReference>
<dbReference type="Gene3D" id="3.10.350.10">
    <property type="entry name" value="LysM domain"/>
    <property type="match status" value="4"/>
</dbReference>